<gene>
    <name evidence="1" type="ORF">KOY48_01400</name>
</gene>
<evidence type="ECO:0008006" key="3">
    <source>
        <dbReference type="Google" id="ProtNLM"/>
    </source>
</evidence>
<dbReference type="AlphaFoldDB" id="A0A8F1MDE4"/>
<organism evidence="1 2">
    <name type="scientific">Candidatus Minimicrobia naudis</name>
    <dbReference type="NCBI Taxonomy" id="2841263"/>
    <lineage>
        <taxon>Bacteria</taxon>
        <taxon>Candidatus Saccharimonadota</taxon>
        <taxon>Candidatus Saccharimonadota incertae sedis</taxon>
        <taxon>Candidatus Minimicrobia</taxon>
    </lineage>
</organism>
<protein>
    <recommendedName>
        <fullName evidence="3">Lysine--tRNA ligase</fullName>
    </recommendedName>
</protein>
<dbReference type="InterPro" id="IPR012340">
    <property type="entry name" value="NA-bd_OB-fold"/>
</dbReference>
<evidence type="ECO:0000313" key="2">
    <source>
        <dbReference type="Proteomes" id="UP000679129"/>
    </source>
</evidence>
<name>A0A8F1MDE4_9BACT</name>
<dbReference type="EMBL" id="CP076460">
    <property type="protein sequence ID" value="QWQ32747.1"/>
    <property type="molecule type" value="Genomic_DNA"/>
</dbReference>
<evidence type="ECO:0000313" key="1">
    <source>
        <dbReference type="EMBL" id="QWQ32747.1"/>
    </source>
</evidence>
<dbReference type="Gene3D" id="2.40.50.140">
    <property type="entry name" value="Nucleic acid-binding proteins"/>
    <property type="match status" value="1"/>
</dbReference>
<sequence>MTSIRSFGKLAFIKLRDQSGEVQLYLQRDDVAELDASARRAGNETAETSLDTGDFIEAKRSDDHNTNRRKIRWRTSELRLLTKSLRPMPEKLENKEERLRRRAMLI</sequence>
<dbReference type="Proteomes" id="UP000679129">
    <property type="component" value="Chromosome"/>
</dbReference>
<accession>A0A8F1MDE4</accession>
<dbReference type="SUPFAM" id="SSF50249">
    <property type="entry name" value="Nucleic acid-binding proteins"/>
    <property type="match status" value="1"/>
</dbReference>
<proteinExistence type="predicted"/>
<reference evidence="1" key="1">
    <citation type="submission" date="2021-06" db="EMBL/GenBank/DDBJ databases">
        <title>An adapted protocol for Saccharibacteria cultivation: two new species join this phylum of Candidate Phyla Radiations.</title>
        <authorList>
            <person name="Ibrahim A."/>
            <person name="Maatouk M."/>
            <person name="Zgheib R."/>
            <person name="Haddad G."/>
            <person name="Bou Khalil J."/>
            <person name="Raoult D."/>
            <person name="Bittar F."/>
        </authorList>
    </citation>
    <scope>NUCLEOTIDE SEQUENCE</scope>
    <source>
        <strain evidence="1">IHU1</strain>
    </source>
</reference>
<keyword evidence="2" id="KW-1185">Reference proteome</keyword>
<dbReference type="KEGG" id="mnd:KOY48_01400"/>